<dbReference type="Gene3D" id="2.40.320.10">
    <property type="entry name" value="Hypothetical Protein Pfu-838710-001"/>
    <property type="match status" value="1"/>
</dbReference>
<gene>
    <name evidence="1" type="primary">MED18</name>
    <name evidence="2" type="ORF">GQ602_000458</name>
</gene>
<keyword evidence="1" id="KW-0010">Activator</keyword>
<dbReference type="InterPro" id="IPR019095">
    <property type="entry name" value="Mediator_Med18"/>
</dbReference>
<reference evidence="2 3" key="1">
    <citation type="journal article" date="2020" name="G3 (Bethesda)">
        <title>Genetic Underpinnings of Host Manipulation by Ophiocordyceps as Revealed by Comparative Transcriptomics.</title>
        <authorList>
            <person name="Will I."/>
            <person name="Das B."/>
            <person name="Trinh T."/>
            <person name="Brachmann A."/>
            <person name="Ohm R.A."/>
            <person name="de Bekker C."/>
        </authorList>
    </citation>
    <scope>NUCLEOTIDE SEQUENCE [LARGE SCALE GENOMIC DNA]</scope>
    <source>
        <strain evidence="2 3">EC05</strain>
    </source>
</reference>
<accession>A0A8H4QC65</accession>
<comment type="similarity">
    <text evidence="1">Belongs to the Mediator complex subunit 18 family.</text>
</comment>
<evidence type="ECO:0000313" key="3">
    <source>
        <dbReference type="Proteomes" id="UP000562929"/>
    </source>
</evidence>
<sequence length="283" mass="32315">MYELFLTALVEQADFQAACAVLGGLCAMPPWHSLSRVLYFQGPPKPAGIANQASIDKPIRKDAAFLWKELHQSLSRQSFVVQARYEVVRHRDMGAAASAMDLDASPGVLRWADFPDPPHARPFLTQRKMVEIWDQKKMLSVMADNQLQYKTETIEEECRFFRDDVEFTLTRQYLLHPIRAYTPLETQPHPPSGPSPSSPLPPWEALTAVDKQRRWILHVKTHVLQDNKPDEIRKAQDRLLSIRAELEGVFDFKALDRKVHDTRVAMQQPGIQALPQKVMLGKS</sequence>
<comment type="caution">
    <text evidence="2">The sequence shown here is derived from an EMBL/GenBank/DDBJ whole genome shotgun (WGS) entry which is preliminary data.</text>
</comment>
<keyword evidence="1" id="KW-0539">Nucleus</keyword>
<organism evidence="2 3">
    <name type="scientific">Ophiocordyceps camponoti-floridani</name>
    <dbReference type="NCBI Taxonomy" id="2030778"/>
    <lineage>
        <taxon>Eukaryota</taxon>
        <taxon>Fungi</taxon>
        <taxon>Dikarya</taxon>
        <taxon>Ascomycota</taxon>
        <taxon>Pezizomycotina</taxon>
        <taxon>Sordariomycetes</taxon>
        <taxon>Hypocreomycetidae</taxon>
        <taxon>Hypocreales</taxon>
        <taxon>Ophiocordycipitaceae</taxon>
        <taxon>Ophiocordyceps</taxon>
    </lineage>
</organism>
<dbReference type="GO" id="GO:0016592">
    <property type="term" value="C:mediator complex"/>
    <property type="evidence" value="ECO:0007669"/>
    <property type="project" value="InterPro"/>
</dbReference>
<keyword evidence="1" id="KW-0804">Transcription</keyword>
<dbReference type="Pfam" id="PF09637">
    <property type="entry name" value="Med18"/>
    <property type="match status" value="1"/>
</dbReference>
<keyword evidence="1" id="KW-0805">Transcription regulation</keyword>
<proteinExistence type="inferred from homology"/>
<evidence type="ECO:0000313" key="2">
    <source>
        <dbReference type="EMBL" id="KAF4594845.1"/>
    </source>
</evidence>
<dbReference type="GO" id="GO:0006357">
    <property type="term" value="P:regulation of transcription by RNA polymerase II"/>
    <property type="evidence" value="ECO:0007669"/>
    <property type="project" value="InterPro"/>
</dbReference>
<dbReference type="EMBL" id="JAACLJ010000001">
    <property type="protein sequence ID" value="KAF4594845.1"/>
    <property type="molecule type" value="Genomic_DNA"/>
</dbReference>
<comment type="subunit">
    <text evidence="1">Component of the Mediator complex.</text>
</comment>
<comment type="subcellular location">
    <subcellularLocation>
        <location evidence="1">Nucleus</location>
    </subcellularLocation>
</comment>
<dbReference type="GO" id="GO:0003712">
    <property type="term" value="F:transcription coregulator activity"/>
    <property type="evidence" value="ECO:0007669"/>
    <property type="project" value="InterPro"/>
</dbReference>
<comment type="function">
    <text evidence="1">Component of the Mediator complex, a coactivator involved in the regulated transcription of nearly all RNA polymerase II-dependent genes. Mediator functions as a bridge to convey information from gene-specific regulatory proteins to the basal RNA polymerase II transcription machinery. Mediator is recruited to promoters by direct interactions with regulatory proteins and serves as a scaffold for the assembly of a functional preinitiation complex with RNA polymerase II and the general transcription factors.</text>
</comment>
<dbReference type="AlphaFoldDB" id="A0A8H4QC65"/>
<dbReference type="OrthoDB" id="5348092at2759"/>
<dbReference type="Proteomes" id="UP000562929">
    <property type="component" value="Unassembled WGS sequence"/>
</dbReference>
<protein>
    <recommendedName>
        <fullName evidence="1">Mediator of RNA polymerase II transcription subunit 18</fullName>
    </recommendedName>
    <alternativeName>
        <fullName evidence="1">Mediator complex subunit 18</fullName>
    </alternativeName>
</protein>
<name>A0A8H4QC65_9HYPO</name>
<keyword evidence="3" id="KW-1185">Reference proteome</keyword>
<evidence type="ECO:0000256" key="1">
    <source>
        <dbReference type="RuleBase" id="RU364150"/>
    </source>
</evidence>